<feature type="chain" id="PRO_5037940567" description="Porin" evidence="1">
    <location>
        <begin position="25"/>
        <end position="673"/>
    </location>
</feature>
<evidence type="ECO:0000256" key="1">
    <source>
        <dbReference type="SAM" id="SignalP"/>
    </source>
</evidence>
<name>A0A931GZ58_9BACT</name>
<accession>A0A931GZ58</accession>
<organism evidence="2 3">
    <name type="scientific">Panacibacter microcysteis</name>
    <dbReference type="NCBI Taxonomy" id="2793269"/>
    <lineage>
        <taxon>Bacteria</taxon>
        <taxon>Pseudomonadati</taxon>
        <taxon>Bacteroidota</taxon>
        <taxon>Chitinophagia</taxon>
        <taxon>Chitinophagales</taxon>
        <taxon>Chitinophagaceae</taxon>
        <taxon>Panacibacter</taxon>
    </lineage>
</organism>
<comment type="caution">
    <text evidence="2">The sequence shown here is derived from an EMBL/GenBank/DDBJ whole genome shotgun (WGS) entry which is preliminary data.</text>
</comment>
<sequence length="673" mass="78019">MHNRLSFYIICLVLCCMASLSAFAQDDVPARNFDNRGRPVAKKDSANMNLQHRDANADSITISYHYFDSTKTYKIDSSISDFYQRYPVSYNYTDLGNFGSAARSMIFMPYMKPGFDAGFHAFDVYKFRIEDTKLYTTTRPYTELAYLLGSKAEQMIDLMHTQNRNANLNFSFGFRLINAPGAFKNQNTNHNNIRFALGYTGKSKRYNNTLIFITNKIQSSENGGIQVDTALKSDGSFSDPFSIQTRLGNASQFSRNPFSVKITTGNEYKETTILFRQQYDFGQKDSLVTDSLTYRLFYPRLRLQHTIQFTRENYEFHDYAPVDTLYNKYYNLSISNNDTLLYRDQWARLNNEFAVVSFPEKKNQNQFLKLGAGYEMIAGGFYPYKTKYNNVYFTGEYRNRTRNKKWDLVLSGRLYSAGAYAGDYDAYGSLERLLGSNKGNLLIGFQNVNRSQSAIFFNSVSAFPVLTGGENFKKENVSKAFASINFSKLNLSLVGNYYIVSNYVYMTDFYRAQQEAALFNVLHVGALKKIQLRKHWFWYIEAHFQQTAGNPPINVPTVLTRHRFAFEGNFFKNLYLSTGLEVKYYTGYNADNYSPFSGQFIFQENISTRANRPEINAYLNFRIKSFKGFIRGENINSVNTEDGFRFTRNNFSAPHYPQRPFWFRVGIWWNFVN</sequence>
<dbReference type="EMBL" id="JADWYR010000002">
    <property type="protein sequence ID" value="MBG9378034.1"/>
    <property type="molecule type" value="Genomic_DNA"/>
</dbReference>
<evidence type="ECO:0000313" key="2">
    <source>
        <dbReference type="EMBL" id="MBG9378034.1"/>
    </source>
</evidence>
<proteinExistence type="predicted"/>
<keyword evidence="3" id="KW-1185">Reference proteome</keyword>
<dbReference type="AlphaFoldDB" id="A0A931GZ58"/>
<feature type="signal peptide" evidence="1">
    <location>
        <begin position="1"/>
        <end position="24"/>
    </location>
</feature>
<reference evidence="2" key="1">
    <citation type="submission" date="2020-11" db="EMBL/GenBank/DDBJ databases">
        <title>Bacterial whole genome sequence for Panacibacter sp. DH6.</title>
        <authorList>
            <person name="Le V."/>
            <person name="Ko S."/>
            <person name="Ahn C.-Y."/>
            <person name="Oh H.-M."/>
        </authorList>
    </citation>
    <scope>NUCLEOTIDE SEQUENCE</scope>
    <source>
        <strain evidence="2">DH6</strain>
    </source>
</reference>
<evidence type="ECO:0000313" key="3">
    <source>
        <dbReference type="Proteomes" id="UP000628448"/>
    </source>
</evidence>
<evidence type="ECO:0008006" key="4">
    <source>
        <dbReference type="Google" id="ProtNLM"/>
    </source>
</evidence>
<dbReference type="Pfam" id="PF14121">
    <property type="entry name" value="Porin_10"/>
    <property type="match status" value="1"/>
</dbReference>
<dbReference type="InterPro" id="IPR025631">
    <property type="entry name" value="Porin_10"/>
</dbReference>
<keyword evidence="1" id="KW-0732">Signal</keyword>
<dbReference type="Proteomes" id="UP000628448">
    <property type="component" value="Unassembled WGS sequence"/>
</dbReference>
<protein>
    <recommendedName>
        <fullName evidence="4">Porin</fullName>
    </recommendedName>
</protein>
<gene>
    <name evidence="2" type="ORF">I5907_17480</name>
</gene>
<dbReference type="RefSeq" id="WP_196992092.1">
    <property type="nucleotide sequence ID" value="NZ_JADWYR010000002.1"/>
</dbReference>